<dbReference type="Gene3D" id="3.30.1330.10">
    <property type="entry name" value="PurM-like, N-terminal domain"/>
    <property type="match status" value="1"/>
</dbReference>
<accession>A0A7K0CV52</accession>
<keyword evidence="3" id="KW-1185">Reference proteome</keyword>
<comment type="caution">
    <text evidence="2">The sequence shown here is derived from an EMBL/GenBank/DDBJ whole genome shotgun (WGS) entry which is preliminary data.</text>
</comment>
<dbReference type="AlphaFoldDB" id="A0A7K0CV52"/>
<dbReference type="InterPro" id="IPR000182">
    <property type="entry name" value="GNAT_dom"/>
</dbReference>
<sequence>MIVLDGTSYSNAVAAPATLSILAGEPPVRRPEFLVTVADARARRDHLRLRHREFVERQRLFARSDVDEFDADPHTVVLVAVTPDGVVLGGVRLVSHRDPVTGADIGWWSGSRLAVVDARHARGIGAALVRAACAHVESAGALRFDATVQDRQVALFRHLGWDDAGPGPVVGDRAHRRMRWPVGLVRRAVAATKAPLGALLAPLLRQPDGLGPKGFRGDDGAPVPGTDVIAACDAILPSMVERDPEWAGWCSVLVNVNDLTAMGARPVGLLDAVAAPTATHLERIMCGLARAAAAWGVPVLGGHTQLGVPAALAVTALGVTSAPVRAGGGTVGDRVSLIADLGGDWRPGYRDRQWDSTSRRGGDELRGMAEVVGRLRPAAAKDVSMAGLAGTLGMLAEASGTGAELDIAAIPRPAGASMGAWLGCFPGFAMIVADPEPVHTVPAPLTAAPCGRLTAEPGVRFRWPDGTITVALDSGVTGLGAA</sequence>
<feature type="domain" description="N-acetyltransferase" evidence="1">
    <location>
        <begin position="33"/>
        <end position="183"/>
    </location>
</feature>
<dbReference type="InterPro" id="IPR024035">
    <property type="entry name" value="MSMEG_0567_GNAT"/>
</dbReference>
<dbReference type="SUPFAM" id="SSF55729">
    <property type="entry name" value="Acyl-CoA N-acyltransferases (Nat)"/>
    <property type="match status" value="1"/>
</dbReference>
<dbReference type="PANTHER" id="PTHR30270:SF0">
    <property type="entry name" value="THIAMINE-MONOPHOSPHATE KINASE"/>
    <property type="match status" value="1"/>
</dbReference>
<evidence type="ECO:0000313" key="3">
    <source>
        <dbReference type="Proteomes" id="UP000438448"/>
    </source>
</evidence>
<dbReference type="Gene3D" id="3.90.650.10">
    <property type="entry name" value="PurM-like C-terminal domain"/>
    <property type="match status" value="1"/>
</dbReference>
<dbReference type="InterPro" id="IPR036921">
    <property type="entry name" value="PurM-like_N_sf"/>
</dbReference>
<dbReference type="SUPFAM" id="SSF56042">
    <property type="entry name" value="PurM C-terminal domain-like"/>
    <property type="match status" value="1"/>
</dbReference>
<dbReference type="InterPro" id="IPR036676">
    <property type="entry name" value="PurM-like_C_sf"/>
</dbReference>
<name>A0A7K0CV52_9NOCA</name>
<dbReference type="Pfam" id="PF00586">
    <property type="entry name" value="AIRS"/>
    <property type="match status" value="1"/>
</dbReference>
<dbReference type="InterPro" id="IPR016181">
    <property type="entry name" value="Acyl_CoA_acyltransferase"/>
</dbReference>
<dbReference type="GO" id="GO:0016747">
    <property type="term" value="F:acyltransferase activity, transferring groups other than amino-acyl groups"/>
    <property type="evidence" value="ECO:0007669"/>
    <property type="project" value="InterPro"/>
</dbReference>
<dbReference type="Gene3D" id="3.40.630.30">
    <property type="match status" value="1"/>
</dbReference>
<dbReference type="Proteomes" id="UP000438448">
    <property type="component" value="Unassembled WGS sequence"/>
</dbReference>
<evidence type="ECO:0000313" key="2">
    <source>
        <dbReference type="EMBL" id="MQY17389.1"/>
    </source>
</evidence>
<dbReference type="PROSITE" id="PS51186">
    <property type="entry name" value="GNAT"/>
    <property type="match status" value="1"/>
</dbReference>
<keyword evidence="2" id="KW-0808">Transferase</keyword>
<dbReference type="NCBIfam" id="TIGR04050">
    <property type="entry name" value="MSMEG_0567_Cter"/>
    <property type="match status" value="1"/>
</dbReference>
<dbReference type="InterPro" id="IPR010918">
    <property type="entry name" value="PurM-like_C_dom"/>
</dbReference>
<dbReference type="PANTHER" id="PTHR30270">
    <property type="entry name" value="THIAMINE-MONOPHOSPHATE KINASE"/>
    <property type="match status" value="1"/>
</dbReference>
<protein>
    <submittedName>
        <fullName evidence="2">Thiamine-monophosphate kinase</fullName>
        <ecNumber evidence="2">2.7.4.16</ecNumber>
    </submittedName>
</protein>
<reference evidence="2 3" key="1">
    <citation type="submission" date="2019-10" db="EMBL/GenBank/DDBJ databases">
        <title>Nocardia macrotermitis sp. nov. and Nocardia aurantia sp. nov., isolated from the gut of fungus growing-termite Macrotermes natalensis.</title>
        <authorList>
            <person name="Benndorf R."/>
            <person name="Schwitalla J."/>
            <person name="Martin K."/>
            <person name="De Beer W."/>
            <person name="Kaster A.-K."/>
            <person name="Vollmers J."/>
            <person name="Poulsen M."/>
            <person name="Beemelmanns C."/>
        </authorList>
    </citation>
    <scope>NUCLEOTIDE SEQUENCE [LARGE SCALE GENOMIC DNA]</scope>
    <source>
        <strain evidence="2 3">RB20</strain>
    </source>
</reference>
<gene>
    <name evidence="2" type="primary">thiL_1</name>
    <name evidence="2" type="ORF">NRB20_04520</name>
</gene>
<dbReference type="InterPro" id="IPR006283">
    <property type="entry name" value="ThiL-like"/>
</dbReference>
<dbReference type="Pfam" id="PF02769">
    <property type="entry name" value="AIRS_C"/>
    <property type="match status" value="1"/>
</dbReference>
<dbReference type="GO" id="GO:0009030">
    <property type="term" value="F:thiamine-phosphate kinase activity"/>
    <property type="evidence" value="ECO:0007669"/>
    <property type="project" value="UniProtKB-EC"/>
</dbReference>
<proteinExistence type="predicted"/>
<dbReference type="InterPro" id="IPR016188">
    <property type="entry name" value="PurM-like_N"/>
</dbReference>
<organism evidence="2 3">
    <name type="scientific">Nocardia macrotermitis</name>
    <dbReference type="NCBI Taxonomy" id="2585198"/>
    <lineage>
        <taxon>Bacteria</taxon>
        <taxon>Bacillati</taxon>
        <taxon>Actinomycetota</taxon>
        <taxon>Actinomycetes</taxon>
        <taxon>Mycobacteriales</taxon>
        <taxon>Nocardiaceae</taxon>
        <taxon>Nocardia</taxon>
    </lineage>
</organism>
<dbReference type="NCBIfam" id="TIGR04045">
    <property type="entry name" value="MSMEG_0567_GNAT"/>
    <property type="match status" value="1"/>
</dbReference>
<dbReference type="GO" id="GO:0009228">
    <property type="term" value="P:thiamine biosynthetic process"/>
    <property type="evidence" value="ECO:0007669"/>
    <property type="project" value="InterPro"/>
</dbReference>
<evidence type="ECO:0000259" key="1">
    <source>
        <dbReference type="PROSITE" id="PS51186"/>
    </source>
</evidence>
<dbReference type="Pfam" id="PF00583">
    <property type="entry name" value="Acetyltransf_1"/>
    <property type="match status" value="1"/>
</dbReference>
<dbReference type="EC" id="2.7.4.16" evidence="2"/>
<dbReference type="InterPro" id="IPR023911">
    <property type="entry name" value="MSMEG_0567/sll0787_C"/>
</dbReference>
<dbReference type="EMBL" id="WEGK01000001">
    <property type="protein sequence ID" value="MQY17389.1"/>
    <property type="molecule type" value="Genomic_DNA"/>
</dbReference>
<keyword evidence="2" id="KW-0418">Kinase</keyword>
<dbReference type="SUPFAM" id="SSF55326">
    <property type="entry name" value="PurM N-terminal domain-like"/>
    <property type="match status" value="1"/>
</dbReference>